<evidence type="ECO:0000259" key="5">
    <source>
        <dbReference type="PROSITE" id="PS50931"/>
    </source>
</evidence>
<comment type="similarity">
    <text evidence="1">Belongs to the LysR transcriptional regulatory family.</text>
</comment>
<dbReference type="CDD" id="cd08423">
    <property type="entry name" value="PBP2_LTTR_like_6"/>
    <property type="match status" value="1"/>
</dbReference>
<dbReference type="GO" id="GO:0032993">
    <property type="term" value="C:protein-DNA complex"/>
    <property type="evidence" value="ECO:0007669"/>
    <property type="project" value="TreeGrafter"/>
</dbReference>
<dbReference type="EMBL" id="VFOW01000001">
    <property type="protein sequence ID" value="TQL75958.1"/>
    <property type="molecule type" value="Genomic_DNA"/>
</dbReference>
<dbReference type="PROSITE" id="PS50931">
    <property type="entry name" value="HTH_LYSR"/>
    <property type="match status" value="1"/>
</dbReference>
<evidence type="ECO:0000256" key="4">
    <source>
        <dbReference type="ARBA" id="ARBA00023163"/>
    </source>
</evidence>
<dbReference type="Proteomes" id="UP000317043">
    <property type="component" value="Unassembled WGS sequence"/>
</dbReference>
<dbReference type="FunFam" id="1.10.10.10:FF:000001">
    <property type="entry name" value="LysR family transcriptional regulator"/>
    <property type="match status" value="1"/>
</dbReference>
<dbReference type="InterPro" id="IPR036390">
    <property type="entry name" value="WH_DNA-bd_sf"/>
</dbReference>
<dbReference type="PANTHER" id="PTHR30346">
    <property type="entry name" value="TRANSCRIPTIONAL DUAL REGULATOR HCAR-RELATED"/>
    <property type="match status" value="1"/>
</dbReference>
<sequence>METGWLEVFRAVADTGSFTAAAGQLGYTQSAVSRQIAALETDLGAVLFDRLPRGARLTEAGRRLIDHTGPVLDRLDVARRELSDLRDLTSGRLRVGAFPTADADLVPRALAEFRATHPDIEVLHRDELTTELVAALRAGDLDLAVINGYPDRIATLEGIELVHLWDEPILVALPLGHRLVNRRTVRLIELAGEDWIAASTDPRETLISAFLRQDFRPTVTYTIADWTAKLGFVAAGLGITLVPALGATGIRPDLRLVSLNREDAPVRGVYAASIGAGDSAAAFVPYLRRAVRALNRALTERRSAV</sequence>
<dbReference type="SUPFAM" id="SSF46785">
    <property type="entry name" value="Winged helix' DNA-binding domain"/>
    <property type="match status" value="1"/>
</dbReference>
<name>A0A543ATQ6_9ACTN</name>
<dbReference type="GO" id="GO:0003677">
    <property type="term" value="F:DNA binding"/>
    <property type="evidence" value="ECO:0007669"/>
    <property type="project" value="UniProtKB-KW"/>
</dbReference>
<dbReference type="Gene3D" id="3.40.190.10">
    <property type="entry name" value="Periplasmic binding protein-like II"/>
    <property type="match status" value="2"/>
</dbReference>
<dbReference type="InParanoid" id="A0A543ATQ6"/>
<dbReference type="InterPro" id="IPR000847">
    <property type="entry name" value="LysR_HTH_N"/>
</dbReference>
<dbReference type="Gene3D" id="1.10.10.10">
    <property type="entry name" value="Winged helix-like DNA-binding domain superfamily/Winged helix DNA-binding domain"/>
    <property type="match status" value="1"/>
</dbReference>
<accession>A0A543ATQ6</accession>
<dbReference type="InterPro" id="IPR005119">
    <property type="entry name" value="LysR_subst-bd"/>
</dbReference>
<keyword evidence="7" id="KW-1185">Reference proteome</keyword>
<evidence type="ECO:0000256" key="1">
    <source>
        <dbReference type="ARBA" id="ARBA00009437"/>
    </source>
</evidence>
<dbReference type="AlphaFoldDB" id="A0A543ATQ6"/>
<dbReference type="OrthoDB" id="3286335at2"/>
<evidence type="ECO:0000256" key="3">
    <source>
        <dbReference type="ARBA" id="ARBA00023125"/>
    </source>
</evidence>
<gene>
    <name evidence="6" type="ORF">FB566_1477</name>
</gene>
<dbReference type="PRINTS" id="PR00039">
    <property type="entry name" value="HTHLYSR"/>
</dbReference>
<evidence type="ECO:0000313" key="7">
    <source>
        <dbReference type="Proteomes" id="UP000317043"/>
    </source>
</evidence>
<feature type="domain" description="HTH lysR-type" evidence="5">
    <location>
        <begin position="1"/>
        <end position="58"/>
    </location>
</feature>
<proteinExistence type="inferred from homology"/>
<keyword evidence="4" id="KW-0804">Transcription</keyword>
<keyword evidence="3 6" id="KW-0238">DNA-binding</keyword>
<dbReference type="GO" id="GO:0003700">
    <property type="term" value="F:DNA-binding transcription factor activity"/>
    <property type="evidence" value="ECO:0007669"/>
    <property type="project" value="InterPro"/>
</dbReference>
<protein>
    <submittedName>
        <fullName evidence="6">DNA-binding transcriptional LysR family regulator</fullName>
    </submittedName>
</protein>
<evidence type="ECO:0000313" key="6">
    <source>
        <dbReference type="EMBL" id="TQL75958.1"/>
    </source>
</evidence>
<comment type="caution">
    <text evidence="6">The sequence shown here is derived from an EMBL/GenBank/DDBJ whole genome shotgun (WGS) entry which is preliminary data.</text>
</comment>
<dbReference type="SUPFAM" id="SSF53850">
    <property type="entry name" value="Periplasmic binding protein-like II"/>
    <property type="match status" value="1"/>
</dbReference>
<keyword evidence="2" id="KW-0805">Transcription regulation</keyword>
<reference evidence="6 7" key="1">
    <citation type="submission" date="2019-06" db="EMBL/GenBank/DDBJ databases">
        <title>Sequencing the genomes of 1000 actinobacteria strains.</title>
        <authorList>
            <person name="Klenk H.-P."/>
        </authorList>
    </citation>
    <scope>NUCLEOTIDE SEQUENCE [LARGE SCALE GENOMIC DNA]</scope>
    <source>
        <strain evidence="6 7">DSM 45928</strain>
    </source>
</reference>
<dbReference type="PANTHER" id="PTHR30346:SF29">
    <property type="entry name" value="LYSR SUBSTRATE-BINDING"/>
    <property type="match status" value="1"/>
</dbReference>
<evidence type="ECO:0000256" key="2">
    <source>
        <dbReference type="ARBA" id="ARBA00023015"/>
    </source>
</evidence>
<dbReference type="Pfam" id="PF00126">
    <property type="entry name" value="HTH_1"/>
    <property type="match status" value="1"/>
</dbReference>
<organism evidence="6 7">
    <name type="scientific">Stackebrandtia endophytica</name>
    <dbReference type="NCBI Taxonomy" id="1496996"/>
    <lineage>
        <taxon>Bacteria</taxon>
        <taxon>Bacillati</taxon>
        <taxon>Actinomycetota</taxon>
        <taxon>Actinomycetes</taxon>
        <taxon>Glycomycetales</taxon>
        <taxon>Glycomycetaceae</taxon>
        <taxon>Stackebrandtia</taxon>
    </lineage>
</organism>
<dbReference type="InterPro" id="IPR036388">
    <property type="entry name" value="WH-like_DNA-bd_sf"/>
</dbReference>
<dbReference type="Pfam" id="PF03466">
    <property type="entry name" value="LysR_substrate"/>
    <property type="match status" value="1"/>
</dbReference>